<organism evidence="1 3">
    <name type="scientific">Protea cynaroides</name>
    <dbReference type="NCBI Taxonomy" id="273540"/>
    <lineage>
        <taxon>Eukaryota</taxon>
        <taxon>Viridiplantae</taxon>
        <taxon>Streptophyta</taxon>
        <taxon>Embryophyta</taxon>
        <taxon>Tracheophyta</taxon>
        <taxon>Spermatophyta</taxon>
        <taxon>Magnoliopsida</taxon>
        <taxon>Proteales</taxon>
        <taxon>Proteaceae</taxon>
        <taxon>Protea</taxon>
    </lineage>
</organism>
<gene>
    <name evidence="1" type="ORF">NE237_000029</name>
    <name evidence="2" type="ORF">NE237_015817</name>
</gene>
<evidence type="ECO:0000313" key="1">
    <source>
        <dbReference type="EMBL" id="KAJ4949739.1"/>
    </source>
</evidence>
<evidence type="ECO:0000313" key="2">
    <source>
        <dbReference type="EMBL" id="KAJ4969116.1"/>
    </source>
</evidence>
<keyword evidence="3" id="KW-1185">Reference proteome</keyword>
<name>A0A9Q0GLX7_9MAGN</name>
<reference evidence="1" key="1">
    <citation type="journal article" date="2023" name="Plant J.">
        <title>The genome of the king protea, Protea cynaroides.</title>
        <authorList>
            <person name="Chang J."/>
            <person name="Duong T.A."/>
            <person name="Schoeman C."/>
            <person name="Ma X."/>
            <person name="Roodt D."/>
            <person name="Barker N."/>
            <person name="Li Z."/>
            <person name="Van de Peer Y."/>
            <person name="Mizrachi E."/>
        </authorList>
    </citation>
    <scope>NUCLEOTIDE SEQUENCE</scope>
    <source>
        <tissue evidence="1">Young leaves</tissue>
    </source>
</reference>
<proteinExistence type="predicted"/>
<dbReference type="EMBL" id="JAMYWD010000006">
    <property type="protein sequence ID" value="KAJ4969116.1"/>
    <property type="molecule type" value="Genomic_DNA"/>
</dbReference>
<dbReference type="Proteomes" id="UP001141806">
    <property type="component" value="Unassembled WGS sequence"/>
</dbReference>
<comment type="caution">
    <text evidence="1">The sequence shown here is derived from an EMBL/GenBank/DDBJ whole genome shotgun (WGS) entry which is preliminary data.</text>
</comment>
<accession>A0A9Q0GLX7</accession>
<evidence type="ECO:0000313" key="3">
    <source>
        <dbReference type="Proteomes" id="UP001141806"/>
    </source>
</evidence>
<dbReference type="OrthoDB" id="1996302at2759"/>
<dbReference type="EMBL" id="JAMYWD010000487">
    <property type="protein sequence ID" value="KAJ4949739.1"/>
    <property type="molecule type" value="Genomic_DNA"/>
</dbReference>
<dbReference type="AlphaFoldDB" id="A0A9Q0GLX7"/>
<protein>
    <submittedName>
        <fullName evidence="1">Uncharacterized protein</fullName>
    </submittedName>
</protein>
<sequence length="128" mass="14749">MALSLSGSDNANPLTPALLVQLGISLSPGQQYLIHSSNFSHVWKRQQRKKKGDRRTEVKQLTFLSFQYGLRLHLNKNLNLDLPQKFGSATHLEYVTWSDLAWLMKDLVFMTIFLKPKEELSSHRARLL</sequence>